<accession>A0A8S3QRL2</accession>
<evidence type="ECO:0000256" key="2">
    <source>
        <dbReference type="ARBA" id="ARBA00041007"/>
    </source>
</evidence>
<dbReference type="FunFam" id="3.30.428.10:FF:000024">
    <property type="entry name" value="CWF19-like cell cycle control factor 1"/>
    <property type="match status" value="1"/>
</dbReference>
<name>A0A8S3QRL2_MYTED</name>
<evidence type="ECO:0000256" key="1">
    <source>
        <dbReference type="ARBA" id="ARBA00006795"/>
    </source>
</evidence>
<dbReference type="InterPro" id="IPR036265">
    <property type="entry name" value="HIT-like_sf"/>
</dbReference>
<feature type="compositionally biased region" description="Basic and acidic residues" evidence="3">
    <location>
        <begin position="279"/>
        <end position="290"/>
    </location>
</feature>
<dbReference type="Pfam" id="PF04677">
    <property type="entry name" value="CwfJ_C_1"/>
    <property type="match status" value="1"/>
</dbReference>
<evidence type="ECO:0000256" key="3">
    <source>
        <dbReference type="SAM" id="MobiDB-lite"/>
    </source>
</evidence>
<dbReference type="InterPro" id="IPR040194">
    <property type="entry name" value="Cwf19-like"/>
</dbReference>
<dbReference type="AlphaFoldDB" id="A0A8S3QRL2"/>
<feature type="domain" description="Cwf19-like protein C-terminal" evidence="5">
    <location>
        <begin position="443"/>
        <end position="532"/>
    </location>
</feature>
<evidence type="ECO:0000259" key="5">
    <source>
        <dbReference type="Pfam" id="PF04676"/>
    </source>
</evidence>
<protein>
    <recommendedName>
        <fullName evidence="2">CWF19-like protein 1</fullName>
    </recommendedName>
</protein>
<evidence type="ECO:0000313" key="8">
    <source>
        <dbReference type="Proteomes" id="UP000683360"/>
    </source>
</evidence>
<dbReference type="EMBL" id="CAJPWZ010000676">
    <property type="protein sequence ID" value="CAG2198344.1"/>
    <property type="molecule type" value="Genomic_DNA"/>
</dbReference>
<comment type="caution">
    <text evidence="7">The sequence shown here is derived from an EMBL/GenBank/DDBJ whole genome shotgun (WGS) entry which is preliminary data.</text>
</comment>
<gene>
    <name evidence="7" type="ORF">MEDL_13108</name>
</gene>
<sequence length="536" mass="60882">MCLRPVKVGVEMSTQLKIFVAGDVEGNFDQLFSRIKNIQKKSGNFDLLLCVGDFFGTNFMAWESYVKGEKKVPIATLILGPNKFEHTDYYKDNKDGGDLCDNVTYLGKKGTYNGSSGLTIAYLSGTESSEGKSGEINFSQQDVTSLLLPVATDTKFQGVDILITSQWPKGVDRYGIPVGELDTTNVGSSLVSQLAINLRPRYHFCGMENVFYERQPYRNHKVLAEKERHVTRFIGLAKLSNTQKKKYLYAFSITPLSSIDQSELTKQTPDVTECPFNMEESKPRQEKESDAQFFYDMTPREEKGKKRQRDKDGGPDRKQIKHKEPTGPCWFCLGSPEVEKHLVVSVGIHTYLALAKGGLVDDHILILPIGHHQSTTSAPSEVIDEINRYKTALKKFFKQIGKSVVFFERNYKTQHLQIQVVPVPIDCVQELKDAFMQCSEEENVELNEIPKHSDLKQIVPSGTPYFYAEIPSGEKLLHRIKKQFPIQFGRDVLSSVQVLNMPERVDWRNCKISKDKEARLAAKFKEDFKQFDLNLD</sequence>
<dbReference type="CDD" id="cd07380">
    <property type="entry name" value="MPP_CWF19_N"/>
    <property type="match status" value="1"/>
</dbReference>
<keyword evidence="8" id="KW-1185">Reference proteome</keyword>
<feature type="compositionally biased region" description="Basic and acidic residues" evidence="3">
    <location>
        <begin position="298"/>
        <end position="322"/>
    </location>
</feature>
<feature type="region of interest" description="Disordered" evidence="3">
    <location>
        <begin position="262"/>
        <end position="322"/>
    </location>
</feature>
<dbReference type="InterPro" id="IPR006767">
    <property type="entry name" value="Cwf19-like_C_dom-2"/>
</dbReference>
<dbReference type="SUPFAM" id="SSF54197">
    <property type="entry name" value="HIT-like"/>
    <property type="match status" value="1"/>
</dbReference>
<comment type="similarity">
    <text evidence="1">Belongs to the CWF19 family.</text>
</comment>
<organism evidence="7 8">
    <name type="scientific">Mytilus edulis</name>
    <name type="common">Blue mussel</name>
    <dbReference type="NCBI Taxonomy" id="6550"/>
    <lineage>
        <taxon>Eukaryota</taxon>
        <taxon>Metazoa</taxon>
        <taxon>Spiralia</taxon>
        <taxon>Lophotrochozoa</taxon>
        <taxon>Mollusca</taxon>
        <taxon>Bivalvia</taxon>
        <taxon>Autobranchia</taxon>
        <taxon>Pteriomorphia</taxon>
        <taxon>Mytilida</taxon>
        <taxon>Mytiloidea</taxon>
        <taxon>Mytilidae</taxon>
        <taxon>Mytilinae</taxon>
        <taxon>Mytilus</taxon>
    </lineage>
</organism>
<evidence type="ECO:0000259" key="6">
    <source>
        <dbReference type="Pfam" id="PF04677"/>
    </source>
</evidence>
<dbReference type="GO" id="GO:0000398">
    <property type="term" value="P:mRNA splicing, via spliceosome"/>
    <property type="evidence" value="ECO:0007669"/>
    <property type="project" value="TreeGrafter"/>
</dbReference>
<dbReference type="OrthoDB" id="444325at2759"/>
<dbReference type="GO" id="GO:0071014">
    <property type="term" value="C:post-mRNA release spliceosomal complex"/>
    <property type="evidence" value="ECO:0007669"/>
    <property type="project" value="TreeGrafter"/>
</dbReference>
<dbReference type="InterPro" id="IPR004843">
    <property type="entry name" value="Calcineurin-like_PHP"/>
</dbReference>
<dbReference type="PANTHER" id="PTHR12072:SF4">
    <property type="entry name" value="CWF19-LIKE PROTEIN 1"/>
    <property type="match status" value="1"/>
</dbReference>
<feature type="domain" description="Calcineurin-like phosphoesterase" evidence="4">
    <location>
        <begin position="16"/>
        <end position="92"/>
    </location>
</feature>
<feature type="domain" description="Cwf19-like C-terminal" evidence="6">
    <location>
        <begin position="320"/>
        <end position="435"/>
    </location>
</feature>
<dbReference type="PANTHER" id="PTHR12072">
    <property type="entry name" value="CWF19, CELL CYCLE CONTROL PROTEIN"/>
    <property type="match status" value="1"/>
</dbReference>
<dbReference type="Pfam" id="PF04676">
    <property type="entry name" value="CwfJ_C_2"/>
    <property type="match status" value="1"/>
</dbReference>
<dbReference type="InterPro" id="IPR006768">
    <property type="entry name" value="Cwf19-like_C_dom-1"/>
</dbReference>
<dbReference type="Pfam" id="PF00149">
    <property type="entry name" value="Metallophos"/>
    <property type="match status" value="1"/>
</dbReference>
<evidence type="ECO:0000313" key="7">
    <source>
        <dbReference type="EMBL" id="CAG2198344.1"/>
    </source>
</evidence>
<reference evidence="7" key="1">
    <citation type="submission" date="2021-03" db="EMBL/GenBank/DDBJ databases">
        <authorList>
            <person name="Bekaert M."/>
        </authorList>
    </citation>
    <scope>NUCLEOTIDE SEQUENCE</scope>
</reference>
<dbReference type="Proteomes" id="UP000683360">
    <property type="component" value="Unassembled WGS sequence"/>
</dbReference>
<dbReference type="GO" id="GO:0061632">
    <property type="term" value="F:RNA lariat debranching enzyme activator activity"/>
    <property type="evidence" value="ECO:0007669"/>
    <property type="project" value="TreeGrafter"/>
</dbReference>
<proteinExistence type="inferred from homology"/>
<evidence type="ECO:0000259" key="4">
    <source>
        <dbReference type="Pfam" id="PF00149"/>
    </source>
</evidence>